<proteinExistence type="predicted"/>
<protein>
    <submittedName>
        <fullName evidence="3">Uncharacterized protein</fullName>
    </submittedName>
</protein>
<evidence type="ECO:0000256" key="2">
    <source>
        <dbReference type="SAM" id="MobiDB-lite"/>
    </source>
</evidence>
<reference evidence="3" key="1">
    <citation type="submission" date="2021-01" db="EMBL/GenBank/DDBJ databases">
        <authorList>
            <person name="Corre E."/>
            <person name="Pelletier E."/>
            <person name="Niang G."/>
            <person name="Scheremetjew M."/>
            <person name="Finn R."/>
            <person name="Kale V."/>
            <person name="Holt S."/>
            <person name="Cochrane G."/>
            <person name="Meng A."/>
            <person name="Brown T."/>
            <person name="Cohen L."/>
        </authorList>
    </citation>
    <scope>NUCLEOTIDE SEQUENCE</scope>
</reference>
<keyword evidence="1" id="KW-0175">Coiled coil</keyword>
<feature type="coiled-coil region" evidence="1">
    <location>
        <begin position="213"/>
        <end position="307"/>
    </location>
</feature>
<sequence length="698" mass="77290">MTPVHLAAPGDGFSAREHDASLSEAESLNAQVASLVSQNEALTAQLSESRLEIAQAKADALFQRREGSNVAGVLKRLHEDCHTEASGELTRGLEAKATVERSEKRRRLHQLEAELEGKELDEAMNDAFKVLHQQEVSIQLELITEEKDIGSSLQRELATTMVQLSSTTQSLHTLQEEVKEKGQIVAQQDGELAALRARLESCDRVDALVVRQSNDAAREMAKLCDQVESLEAELERKNCRVMDLDGEPERLQEVLAQVKVAHGETERVVRQLESEKKNLQLESERLVSEIAEKAEEVSRRALELEARTFQEGKLSEECRLLQEMLESSSAEKAKKERWVCHAFADVSARTVETRKLDHQVQRLRGELVIITDALAERDLAAHHHKQQVSEATVQSEAFKAAVSRDQEDLRSREIQLTNASRNLKMLEATLSGKSLEVQRLFGVVATLGDREREGQTELSQLQAKIFTMQTMLQALQHDSALTPVGTTRISQLESQVQEHMSMIGTQQTEFEALMMQTRALEEEARVGRIAEYEDQIKSSQENLRALEAEIRKLRDERPQQVAAVGVDSTALTEATRLERESNALLSAQLAATDEQLARKEEELRRARSAHKSSDARAGSLAAEVLCMNTEGSAHGDTFRAHLNGGSARRSVDSAHLSVGSARVSADSTRSVESPPTSLDSPRPTDSPGTLRAATPLST</sequence>
<dbReference type="EMBL" id="HBFQ01030741">
    <property type="protein sequence ID" value="CAD8847299.1"/>
    <property type="molecule type" value="Transcribed_RNA"/>
</dbReference>
<feature type="coiled-coil region" evidence="1">
    <location>
        <begin position="25"/>
        <end position="59"/>
    </location>
</feature>
<feature type="region of interest" description="Disordered" evidence="2">
    <location>
        <begin position="651"/>
        <end position="698"/>
    </location>
</feature>
<evidence type="ECO:0000313" key="3">
    <source>
        <dbReference type="EMBL" id="CAD8847299.1"/>
    </source>
</evidence>
<feature type="coiled-coil region" evidence="1">
    <location>
        <begin position="94"/>
        <end position="121"/>
    </location>
</feature>
<dbReference type="AlphaFoldDB" id="A0A7S1AAR1"/>
<feature type="compositionally biased region" description="Polar residues" evidence="2">
    <location>
        <begin position="665"/>
        <end position="679"/>
    </location>
</feature>
<organism evidence="3">
    <name type="scientific">Noctiluca scintillans</name>
    <name type="common">Sea sparkle</name>
    <name type="synonym">Red tide dinoflagellate</name>
    <dbReference type="NCBI Taxonomy" id="2966"/>
    <lineage>
        <taxon>Eukaryota</taxon>
        <taxon>Sar</taxon>
        <taxon>Alveolata</taxon>
        <taxon>Dinophyceae</taxon>
        <taxon>Noctilucales</taxon>
        <taxon>Noctilucaceae</taxon>
        <taxon>Noctiluca</taxon>
    </lineage>
</organism>
<accession>A0A7S1AAR1</accession>
<gene>
    <name evidence="3" type="ORF">NSCI0253_LOCUS21649</name>
</gene>
<evidence type="ECO:0000256" key="1">
    <source>
        <dbReference type="SAM" id="Coils"/>
    </source>
</evidence>
<feature type="coiled-coil region" evidence="1">
    <location>
        <begin position="529"/>
        <end position="616"/>
    </location>
</feature>
<name>A0A7S1AAR1_NOCSC</name>